<protein>
    <submittedName>
        <fullName evidence="3">PilT/PilU family type 4a pilus ATPase</fullName>
    </submittedName>
</protein>
<dbReference type="PANTHER" id="PTHR30486">
    <property type="entry name" value="TWITCHING MOTILITY PROTEIN PILT"/>
    <property type="match status" value="1"/>
</dbReference>
<dbReference type="InterPro" id="IPR027417">
    <property type="entry name" value="P-loop_NTPase"/>
</dbReference>
<accession>A0A7S9Q7L4</accession>
<evidence type="ECO:0000256" key="1">
    <source>
        <dbReference type="ARBA" id="ARBA00006611"/>
    </source>
</evidence>
<evidence type="ECO:0000313" key="4">
    <source>
        <dbReference type="Proteomes" id="UP000594430"/>
    </source>
</evidence>
<evidence type="ECO:0000313" key="3">
    <source>
        <dbReference type="EMBL" id="QPH48863.1"/>
    </source>
</evidence>
<dbReference type="EMBL" id="CP064946">
    <property type="protein sequence ID" value="QPH48863.1"/>
    <property type="molecule type" value="Genomic_DNA"/>
</dbReference>
<dbReference type="CDD" id="cd01131">
    <property type="entry name" value="PilT"/>
    <property type="match status" value="1"/>
</dbReference>
<dbReference type="Pfam" id="PF00437">
    <property type="entry name" value="T2SSE"/>
    <property type="match status" value="1"/>
</dbReference>
<dbReference type="InterPro" id="IPR001482">
    <property type="entry name" value="T2SS/T4SS_dom"/>
</dbReference>
<dbReference type="Proteomes" id="UP000594430">
    <property type="component" value="Chromosome"/>
</dbReference>
<dbReference type="GeneID" id="93444195"/>
<dbReference type="GO" id="GO:0016887">
    <property type="term" value="F:ATP hydrolysis activity"/>
    <property type="evidence" value="ECO:0007669"/>
    <property type="project" value="InterPro"/>
</dbReference>
<sequence length="331" mass="35538">MEVTDLLALALKAGASDMHLAAGQAPAMRVHGVLQRLPVPMATPDDLMRSMESLLDADPYRQWAAGHDLDVALELPALGRFRVNLFRQMNGPALTVRLIPARIACAEALGLGEIVRTTGRYRDGLVLIGGPTGSGKTSTLAALLDQMGRERALHIVTLEDPIEVVHASHQGVVNQREIGRDCCSFAQGLRSALRQDPDVIVLGELRDLETIRLALRAAETGHLVLATVHTRSAVNTVDRVVEVFPAQEKPWVRAMLADSLRVVVAQVLVGRRGGGRVAAREVLVVNDAARNLIREGRMAQLHSVMQTGAAEGMQTLAGAMKQLQAGGLLAE</sequence>
<dbReference type="SUPFAM" id="SSF52540">
    <property type="entry name" value="P-loop containing nucleoside triphosphate hydrolases"/>
    <property type="match status" value="1"/>
</dbReference>
<organism evidence="3 4">
    <name type="scientific">Pseudomonas fulva</name>
    <dbReference type="NCBI Taxonomy" id="47880"/>
    <lineage>
        <taxon>Bacteria</taxon>
        <taxon>Pseudomonadati</taxon>
        <taxon>Pseudomonadota</taxon>
        <taxon>Gammaproteobacteria</taxon>
        <taxon>Pseudomonadales</taxon>
        <taxon>Pseudomonadaceae</taxon>
        <taxon>Pseudomonas</taxon>
    </lineage>
</organism>
<feature type="domain" description="Bacterial type II secretion system protein E" evidence="2">
    <location>
        <begin position="193"/>
        <end position="207"/>
    </location>
</feature>
<evidence type="ECO:0000259" key="2">
    <source>
        <dbReference type="PROSITE" id="PS00662"/>
    </source>
</evidence>
<dbReference type="NCBIfam" id="TIGR01420">
    <property type="entry name" value="pilT_fam"/>
    <property type="match status" value="1"/>
</dbReference>
<reference evidence="3 4" key="1">
    <citation type="submission" date="2020-11" db="EMBL/GenBank/DDBJ databases">
        <title>Pseudomonas fulva producing VIM-24.</title>
        <authorList>
            <person name="Liu S."/>
        </authorList>
    </citation>
    <scope>NUCLEOTIDE SEQUENCE [LARGE SCALE GENOMIC DNA]</scope>
    <source>
        <strain evidence="3 4">ZDHY414</strain>
    </source>
</reference>
<dbReference type="Gene3D" id="3.40.50.300">
    <property type="entry name" value="P-loop containing nucleotide triphosphate hydrolases"/>
    <property type="match status" value="1"/>
</dbReference>
<dbReference type="AlphaFoldDB" id="A0A7S9Q7L4"/>
<dbReference type="RefSeq" id="WP_028686689.1">
    <property type="nucleotide sequence ID" value="NZ_BQHM01000001.1"/>
</dbReference>
<dbReference type="Gene3D" id="3.30.450.90">
    <property type="match status" value="1"/>
</dbReference>
<dbReference type="PANTHER" id="PTHR30486:SF6">
    <property type="entry name" value="TYPE IV PILUS RETRACTATION ATPASE PILT"/>
    <property type="match status" value="1"/>
</dbReference>
<gene>
    <name evidence="3" type="ORF">IZU98_21240</name>
</gene>
<dbReference type="InterPro" id="IPR006321">
    <property type="entry name" value="PilT/PilU"/>
</dbReference>
<comment type="similarity">
    <text evidence="1">Belongs to the GSP E family.</text>
</comment>
<dbReference type="InterPro" id="IPR050921">
    <property type="entry name" value="T4SS_GSP_E_ATPase"/>
</dbReference>
<dbReference type="PROSITE" id="PS00662">
    <property type="entry name" value="T2SP_E"/>
    <property type="match status" value="1"/>
</dbReference>
<name>A0A7S9Q7L4_9PSED</name>
<dbReference type="GO" id="GO:0005524">
    <property type="term" value="F:ATP binding"/>
    <property type="evidence" value="ECO:0007669"/>
    <property type="project" value="InterPro"/>
</dbReference>
<proteinExistence type="inferred from homology"/>